<dbReference type="Proteomes" id="UP000326380">
    <property type="component" value="Unassembled WGS sequence"/>
</dbReference>
<comment type="caution">
    <text evidence="2">The sequence shown here is derived from an EMBL/GenBank/DDBJ whole genome shotgun (WGS) entry which is preliminary data.</text>
</comment>
<accession>A0A7L4ZXD7</accession>
<name>A0A7L4ZXD7_9BACT</name>
<reference evidence="2 3" key="1">
    <citation type="submission" date="2019-09" db="EMBL/GenBank/DDBJ databases">
        <title>Genome sequence of Hymenobacter sp. M3.</title>
        <authorList>
            <person name="Srinivasan S."/>
        </authorList>
    </citation>
    <scope>NUCLEOTIDE SEQUENCE [LARGE SCALE GENOMIC DNA]</scope>
    <source>
        <strain evidence="2 3">M3</strain>
    </source>
</reference>
<keyword evidence="3" id="KW-1185">Reference proteome</keyword>
<dbReference type="AlphaFoldDB" id="A0A7L4ZXD7"/>
<evidence type="ECO:0000313" key="2">
    <source>
        <dbReference type="EMBL" id="KAA9333389.1"/>
    </source>
</evidence>
<dbReference type="RefSeq" id="WP_151078810.1">
    <property type="nucleotide sequence ID" value="NZ_CP047647.1"/>
</dbReference>
<evidence type="ECO:0000256" key="1">
    <source>
        <dbReference type="SAM" id="MobiDB-lite"/>
    </source>
</evidence>
<organism evidence="2 3">
    <name type="scientific">Hymenobacter busanensis</name>
    <dbReference type="NCBI Taxonomy" id="2607656"/>
    <lineage>
        <taxon>Bacteria</taxon>
        <taxon>Pseudomonadati</taxon>
        <taxon>Bacteroidota</taxon>
        <taxon>Cytophagia</taxon>
        <taxon>Cytophagales</taxon>
        <taxon>Hymenobacteraceae</taxon>
        <taxon>Hymenobacter</taxon>
    </lineage>
</organism>
<dbReference type="EMBL" id="VTWU01000003">
    <property type="protein sequence ID" value="KAA9333389.1"/>
    <property type="molecule type" value="Genomic_DNA"/>
</dbReference>
<proteinExistence type="predicted"/>
<evidence type="ECO:0000313" key="3">
    <source>
        <dbReference type="Proteomes" id="UP000326380"/>
    </source>
</evidence>
<gene>
    <name evidence="2" type="ORF">F0P96_10495</name>
</gene>
<sequence length="179" mass="20066">MLRLYASATPSAQPFYTGRETPASAYALEQRLQRAYRQALFAADLDTLLVACFGEGLRRKQVHAAEERLQYEVPELIARMDADELPEAAAALDALPLADFVGHVLKLERHLLQREAELATDRPDDKGHCRAAGLGKGQPRRVKLTPAKPEPVHELPKPILRTQRRKARYTDPAQLALWP</sequence>
<protein>
    <submittedName>
        <fullName evidence="2">Uncharacterized protein</fullName>
    </submittedName>
</protein>
<feature type="compositionally biased region" description="Basic and acidic residues" evidence="1">
    <location>
        <begin position="118"/>
        <end position="128"/>
    </location>
</feature>
<feature type="region of interest" description="Disordered" evidence="1">
    <location>
        <begin position="118"/>
        <end position="154"/>
    </location>
</feature>